<evidence type="ECO:0000256" key="1">
    <source>
        <dbReference type="ARBA" id="ARBA00005535"/>
    </source>
</evidence>
<dbReference type="InterPro" id="IPR028241">
    <property type="entry name" value="RAVE2/Rogdi"/>
</dbReference>
<comment type="similarity">
    <text evidence="1">Belongs to the rogdi family.</text>
</comment>
<keyword evidence="3" id="KW-1185">Reference proteome</keyword>
<dbReference type="PANTHER" id="PTHR13618">
    <property type="entry name" value="LEUCINE ZIPPER CONTAINING TRANSCRIPTION FACTOR LZF1"/>
    <property type="match status" value="1"/>
</dbReference>
<dbReference type="PANTHER" id="PTHR13618:SF1">
    <property type="entry name" value="PROTEIN ROGDI HOMOLOG"/>
    <property type="match status" value="1"/>
</dbReference>
<sequence length="103" mass="11700">MVTVLLGCLNRGRSSLLNPRKKPLDEILNNKNMKSLQPPLPADLAISFYIQAHKLTFAVYHVHNKANRKDFEVYHTLSSGFLGTSDSDFRLYLPYTSLYLLAS</sequence>
<gene>
    <name evidence="2" type="ORF">LAZ67_12002647</name>
</gene>
<dbReference type="EMBL" id="CP092874">
    <property type="protein sequence ID" value="UYV75145.1"/>
    <property type="molecule type" value="Genomic_DNA"/>
</dbReference>
<evidence type="ECO:0000313" key="3">
    <source>
        <dbReference type="Proteomes" id="UP001235939"/>
    </source>
</evidence>
<protein>
    <submittedName>
        <fullName evidence="2">ROGDI</fullName>
    </submittedName>
</protein>
<name>A0ABY6L1X9_9ARAC</name>
<organism evidence="2 3">
    <name type="scientific">Cordylochernes scorpioides</name>
    <dbReference type="NCBI Taxonomy" id="51811"/>
    <lineage>
        <taxon>Eukaryota</taxon>
        <taxon>Metazoa</taxon>
        <taxon>Ecdysozoa</taxon>
        <taxon>Arthropoda</taxon>
        <taxon>Chelicerata</taxon>
        <taxon>Arachnida</taxon>
        <taxon>Pseudoscorpiones</taxon>
        <taxon>Cheliferoidea</taxon>
        <taxon>Chernetidae</taxon>
        <taxon>Cordylochernes</taxon>
    </lineage>
</organism>
<proteinExistence type="inferred from homology"/>
<evidence type="ECO:0000313" key="2">
    <source>
        <dbReference type="EMBL" id="UYV75145.1"/>
    </source>
</evidence>
<dbReference type="Proteomes" id="UP001235939">
    <property type="component" value="Chromosome 12"/>
</dbReference>
<accession>A0ABY6L1X9</accession>
<reference evidence="2 3" key="1">
    <citation type="submission" date="2022-01" db="EMBL/GenBank/DDBJ databases">
        <title>A chromosomal length assembly of Cordylochernes scorpioides.</title>
        <authorList>
            <person name="Zeh D."/>
            <person name="Zeh J."/>
        </authorList>
    </citation>
    <scope>NUCLEOTIDE SEQUENCE [LARGE SCALE GENOMIC DNA]</scope>
    <source>
        <strain evidence="2">IN4F17</strain>
        <tissue evidence="2">Whole Body</tissue>
    </source>
</reference>